<sequence length="335" mass="36369">MKLLVPFIICVLFSTEVYATVFRVNNNLTTNKNQRIFSSIQEANDDQTTVSGDTLMIEGSVKVYENASLTKRLTLIGTGYFITLNPQTQANSVEAVVSQITIKAKGTVLIGLNFSNNSSYNAPYIEASDVIVMRCYLPNTLYLAANVENVQIIQNYFNRVGIGYTSSYISFAGIVLRNNIITGDVSIASNQDNQRSFGVVENNIFTSTLILTANFFRNNIISSTANTITITSGTIENNLFRQAGKAPSANGNQIYDETKLFVGSAASPDGQYRLKTDSPYKTSGIGGTEPGVFGGAQPYILSGLPPIPSIYEFTAESFVSKQTGLKVKLKAKANP</sequence>
<keyword evidence="2" id="KW-1185">Reference proteome</keyword>
<proteinExistence type="predicted"/>
<name>A0ABT7CV41_9BACT</name>
<evidence type="ECO:0000313" key="1">
    <source>
        <dbReference type="EMBL" id="MDJ1497640.1"/>
    </source>
</evidence>
<organism evidence="1 2">
    <name type="scientific">Xanthocytophaga flava</name>
    <dbReference type="NCBI Taxonomy" id="3048013"/>
    <lineage>
        <taxon>Bacteria</taxon>
        <taxon>Pseudomonadati</taxon>
        <taxon>Bacteroidota</taxon>
        <taxon>Cytophagia</taxon>
        <taxon>Cytophagales</taxon>
        <taxon>Rhodocytophagaceae</taxon>
        <taxon>Xanthocytophaga</taxon>
    </lineage>
</organism>
<dbReference type="SUPFAM" id="SSF51126">
    <property type="entry name" value="Pectin lyase-like"/>
    <property type="match status" value="1"/>
</dbReference>
<evidence type="ECO:0000313" key="2">
    <source>
        <dbReference type="Proteomes" id="UP001228581"/>
    </source>
</evidence>
<comment type="caution">
    <text evidence="1">The sequence shown here is derived from an EMBL/GenBank/DDBJ whole genome shotgun (WGS) entry which is preliminary data.</text>
</comment>
<dbReference type="RefSeq" id="WP_314003370.1">
    <property type="nucleotide sequence ID" value="NZ_JASJOT010000034.1"/>
</dbReference>
<evidence type="ECO:0008006" key="3">
    <source>
        <dbReference type="Google" id="ProtNLM"/>
    </source>
</evidence>
<reference evidence="1 2" key="1">
    <citation type="submission" date="2023-05" db="EMBL/GenBank/DDBJ databases">
        <authorList>
            <person name="Zhang X."/>
        </authorList>
    </citation>
    <scope>NUCLEOTIDE SEQUENCE [LARGE SCALE GENOMIC DNA]</scope>
    <source>
        <strain evidence="1 2">DM2B3-1</strain>
    </source>
</reference>
<accession>A0ABT7CV41</accession>
<dbReference type="InterPro" id="IPR011050">
    <property type="entry name" value="Pectin_lyase_fold/virulence"/>
</dbReference>
<gene>
    <name evidence="1" type="ORF">QNI19_32170</name>
</gene>
<dbReference type="Proteomes" id="UP001228581">
    <property type="component" value="Unassembled WGS sequence"/>
</dbReference>
<protein>
    <recommendedName>
        <fullName evidence="3">Right-handed parallel beta-helix repeat-containing protein</fullName>
    </recommendedName>
</protein>
<dbReference type="EMBL" id="JASJOT010000034">
    <property type="protein sequence ID" value="MDJ1497640.1"/>
    <property type="molecule type" value="Genomic_DNA"/>
</dbReference>